<evidence type="ECO:0000313" key="1">
    <source>
        <dbReference type="EMBL" id="TYP73444.1"/>
    </source>
</evidence>
<gene>
    <name evidence="1" type="ORF">BD809_10531</name>
</gene>
<organism evidence="1 2">
    <name type="scientific">Aquimarina intermedia</name>
    <dbReference type="NCBI Taxonomy" id="350814"/>
    <lineage>
        <taxon>Bacteria</taxon>
        <taxon>Pseudomonadati</taxon>
        <taxon>Bacteroidota</taxon>
        <taxon>Flavobacteriia</taxon>
        <taxon>Flavobacteriales</taxon>
        <taxon>Flavobacteriaceae</taxon>
        <taxon>Aquimarina</taxon>
    </lineage>
</organism>
<accession>A0A5S5C2A2</accession>
<name>A0A5S5C2A2_9FLAO</name>
<evidence type="ECO:0008006" key="3">
    <source>
        <dbReference type="Google" id="ProtNLM"/>
    </source>
</evidence>
<dbReference type="Proteomes" id="UP000324376">
    <property type="component" value="Unassembled WGS sequence"/>
</dbReference>
<comment type="caution">
    <text evidence="1">The sequence shown here is derived from an EMBL/GenBank/DDBJ whole genome shotgun (WGS) entry which is preliminary data.</text>
</comment>
<keyword evidence="2" id="KW-1185">Reference proteome</keyword>
<sequence>MDKKDNILDRVIIFAEYLGYSLRSFSLSIEASPGYLHRLQSSNSNIGGDFIERIIATYEQLNPLWLLTGKGDMLLETHAIGVNESEALYGKRDFLKEALLVYLDDEDIKNKIKDIVTAQQIEE</sequence>
<dbReference type="AlphaFoldDB" id="A0A5S5C2A2"/>
<dbReference type="RefSeq" id="WP_148782559.1">
    <property type="nucleotide sequence ID" value="NZ_VNHU01000005.1"/>
</dbReference>
<dbReference type="EMBL" id="VNHU01000005">
    <property type="protein sequence ID" value="TYP73444.1"/>
    <property type="molecule type" value="Genomic_DNA"/>
</dbReference>
<protein>
    <recommendedName>
        <fullName evidence="3">Bacteriophage CI repressor-like protein</fullName>
    </recommendedName>
</protein>
<reference evidence="1 2" key="1">
    <citation type="submission" date="2019-07" db="EMBL/GenBank/DDBJ databases">
        <title>Genomic Encyclopedia of Archaeal and Bacterial Type Strains, Phase II (KMG-II): from individual species to whole genera.</title>
        <authorList>
            <person name="Goeker M."/>
        </authorList>
    </citation>
    <scope>NUCLEOTIDE SEQUENCE [LARGE SCALE GENOMIC DNA]</scope>
    <source>
        <strain evidence="1 2">DSM 17527</strain>
    </source>
</reference>
<proteinExistence type="predicted"/>
<dbReference type="OrthoDB" id="796548at2"/>
<evidence type="ECO:0000313" key="2">
    <source>
        <dbReference type="Proteomes" id="UP000324376"/>
    </source>
</evidence>